<dbReference type="SUPFAM" id="SSF56784">
    <property type="entry name" value="HAD-like"/>
    <property type="match status" value="1"/>
</dbReference>
<dbReference type="GO" id="GO:0009264">
    <property type="term" value="P:deoxyribonucleotide catabolic process"/>
    <property type="evidence" value="ECO:0007669"/>
    <property type="project" value="InterPro"/>
</dbReference>
<sequence>MDNTIVDTLPVLNQHSHNLDQHGVTKPDQIPGIFRNLASLPGAIDGINQLTKYYDLYILSTAPWYNPSAWQDKLDWLTEHFGNDAQSPFYKKVVLAHQKDLVKNNDAILLDDRPYHGASAWNDTQLDSFWLQYGYDQHLVWQDQLVPFLIEIAQAPGNSLHSRINFANHNHHYDLHSPNDDFKKEGWE</sequence>
<dbReference type="InterPro" id="IPR010708">
    <property type="entry name" value="5'(3')-deoxyribonucleotidase"/>
</dbReference>
<reference evidence="2 3" key="1">
    <citation type="submission" date="2018-04" db="EMBL/GenBank/DDBJ databases">
        <title>Genomic Encyclopedia of Type Strains, Phase IV (KMG-IV): sequencing the most valuable type-strain genomes for metagenomic binning, comparative biology and taxonomic classification.</title>
        <authorList>
            <person name="Goeker M."/>
        </authorList>
    </citation>
    <scope>NUCLEOTIDE SEQUENCE [LARGE SCALE GENOMIC DNA]</scope>
    <source>
        <strain evidence="2 3">DSM 28795</strain>
    </source>
</reference>
<organism evidence="2 3">
    <name type="scientific">Convivina intestini</name>
    <dbReference type="NCBI Taxonomy" id="1505726"/>
    <lineage>
        <taxon>Bacteria</taxon>
        <taxon>Bacillati</taxon>
        <taxon>Bacillota</taxon>
        <taxon>Bacilli</taxon>
        <taxon>Lactobacillales</taxon>
        <taxon>Lactobacillaceae</taxon>
        <taxon>Convivina</taxon>
    </lineage>
</organism>
<dbReference type="OrthoDB" id="278110at2"/>
<evidence type="ECO:0000256" key="1">
    <source>
        <dbReference type="ARBA" id="ARBA00009589"/>
    </source>
</evidence>
<keyword evidence="3" id="KW-1185">Reference proteome</keyword>
<dbReference type="GO" id="GO:0008253">
    <property type="term" value="F:5'-nucleotidase activity"/>
    <property type="evidence" value="ECO:0007669"/>
    <property type="project" value="InterPro"/>
</dbReference>
<dbReference type="Proteomes" id="UP000245433">
    <property type="component" value="Unassembled WGS sequence"/>
</dbReference>
<dbReference type="InterPro" id="IPR023214">
    <property type="entry name" value="HAD_sf"/>
</dbReference>
<comment type="similarity">
    <text evidence="1">Belongs to the 5'(3')-deoxyribonucleotidase family.</text>
</comment>
<accession>A0A2U1DF06</accession>
<dbReference type="AlphaFoldDB" id="A0A2U1DF06"/>
<evidence type="ECO:0000313" key="3">
    <source>
        <dbReference type="Proteomes" id="UP000245433"/>
    </source>
</evidence>
<dbReference type="Gene3D" id="3.40.50.1000">
    <property type="entry name" value="HAD superfamily/HAD-like"/>
    <property type="match status" value="1"/>
</dbReference>
<dbReference type="RefSeq" id="WP_089937259.1">
    <property type="nucleotide sequence ID" value="NZ_CAKOEW010000004.1"/>
</dbReference>
<name>A0A2U1DF06_9LACO</name>
<dbReference type="EMBL" id="QEKT01000001">
    <property type="protein sequence ID" value="PVY86132.1"/>
    <property type="molecule type" value="Genomic_DNA"/>
</dbReference>
<dbReference type="Pfam" id="PF06941">
    <property type="entry name" value="NT5C"/>
    <property type="match status" value="1"/>
</dbReference>
<protein>
    <submittedName>
        <fullName evidence="2">Deoxypyrimidine-specific 5' nucleotidase type C protein (NT5C)</fullName>
    </submittedName>
</protein>
<gene>
    <name evidence="2" type="ORF">C7384_10145</name>
</gene>
<comment type="caution">
    <text evidence="2">The sequence shown here is derived from an EMBL/GenBank/DDBJ whole genome shotgun (WGS) entry which is preliminary data.</text>
</comment>
<proteinExistence type="inferred from homology"/>
<evidence type="ECO:0000313" key="2">
    <source>
        <dbReference type="EMBL" id="PVY86132.1"/>
    </source>
</evidence>
<dbReference type="InterPro" id="IPR036412">
    <property type="entry name" value="HAD-like_sf"/>
</dbReference>